<dbReference type="InterPro" id="IPR022919">
    <property type="entry name" value="Pept_M48_protease_HtpX"/>
</dbReference>
<evidence type="ECO:0000256" key="6">
    <source>
        <dbReference type="ARBA" id="ARBA00022723"/>
    </source>
</evidence>
<evidence type="ECO:0000256" key="9">
    <source>
        <dbReference type="ARBA" id="ARBA00022989"/>
    </source>
</evidence>
<comment type="similarity">
    <text evidence="2 12">Belongs to the peptidase M48B family.</text>
</comment>
<dbReference type="GO" id="GO:0006508">
    <property type="term" value="P:proteolysis"/>
    <property type="evidence" value="ECO:0007669"/>
    <property type="project" value="UniProtKB-KW"/>
</dbReference>
<gene>
    <name evidence="12" type="primary">htpX</name>
    <name evidence="14" type="ORF">UU29_C0008G0052</name>
</gene>
<keyword evidence="6 12" id="KW-0479">Metal-binding</keyword>
<dbReference type="InterPro" id="IPR001915">
    <property type="entry name" value="Peptidase_M48"/>
</dbReference>
<evidence type="ECO:0000256" key="1">
    <source>
        <dbReference type="ARBA" id="ARBA00004651"/>
    </source>
</evidence>
<comment type="cofactor">
    <cofactor evidence="12">
        <name>Zn(2+)</name>
        <dbReference type="ChEBI" id="CHEBI:29105"/>
    </cofactor>
    <text evidence="12">Binds 1 zinc ion per subunit.</text>
</comment>
<feature type="transmembrane region" description="Helical" evidence="12">
    <location>
        <begin position="49"/>
        <end position="68"/>
    </location>
</feature>
<evidence type="ECO:0000256" key="4">
    <source>
        <dbReference type="ARBA" id="ARBA00022670"/>
    </source>
</evidence>
<dbReference type="PANTHER" id="PTHR43221">
    <property type="entry name" value="PROTEASE HTPX"/>
    <property type="match status" value="1"/>
</dbReference>
<dbReference type="AlphaFoldDB" id="A0A0G0U1F7"/>
<evidence type="ECO:0000256" key="2">
    <source>
        <dbReference type="ARBA" id="ARBA00009779"/>
    </source>
</evidence>
<comment type="caution">
    <text evidence="14">The sequence shown here is derived from an EMBL/GenBank/DDBJ whole genome shotgun (WGS) entry which is preliminary data.</text>
</comment>
<dbReference type="GO" id="GO:0008270">
    <property type="term" value="F:zinc ion binding"/>
    <property type="evidence" value="ECO:0007669"/>
    <property type="project" value="UniProtKB-UniRule"/>
</dbReference>
<evidence type="ECO:0000256" key="10">
    <source>
        <dbReference type="ARBA" id="ARBA00023049"/>
    </source>
</evidence>
<proteinExistence type="inferred from homology"/>
<feature type="active site" evidence="12">
    <location>
        <position position="152"/>
    </location>
</feature>
<feature type="binding site" evidence="12">
    <location>
        <position position="229"/>
    </location>
    <ligand>
        <name>Zn(2+)</name>
        <dbReference type="ChEBI" id="CHEBI:29105"/>
        <note>catalytic</note>
    </ligand>
</feature>
<dbReference type="Gene3D" id="3.30.2010.10">
    <property type="entry name" value="Metalloproteases ('zincins'), catalytic domain"/>
    <property type="match status" value="1"/>
</dbReference>
<keyword evidence="3 12" id="KW-1003">Cell membrane</keyword>
<keyword evidence="5 12" id="KW-0812">Transmembrane</keyword>
<feature type="binding site" evidence="12">
    <location>
        <position position="155"/>
    </location>
    <ligand>
        <name>Zn(2+)</name>
        <dbReference type="ChEBI" id="CHEBI:29105"/>
        <note>catalytic</note>
    </ligand>
</feature>
<dbReference type="CDD" id="cd07340">
    <property type="entry name" value="M48B_Htpx_like"/>
    <property type="match status" value="1"/>
</dbReference>
<dbReference type="GO" id="GO:0005886">
    <property type="term" value="C:plasma membrane"/>
    <property type="evidence" value="ECO:0007669"/>
    <property type="project" value="UniProtKB-SubCell"/>
</dbReference>
<keyword evidence="7 12" id="KW-0378">Hydrolase</keyword>
<dbReference type="EC" id="3.4.24.-" evidence="12"/>
<accession>A0A0G0U1F7</accession>
<evidence type="ECO:0000313" key="14">
    <source>
        <dbReference type="EMBL" id="KKR82943.1"/>
    </source>
</evidence>
<evidence type="ECO:0000313" key="15">
    <source>
        <dbReference type="Proteomes" id="UP000034601"/>
    </source>
</evidence>
<feature type="domain" description="Peptidase M48" evidence="13">
    <location>
        <begin position="85"/>
        <end position="314"/>
    </location>
</feature>
<keyword evidence="11 12" id="KW-0472">Membrane</keyword>
<comment type="subcellular location">
    <subcellularLocation>
        <location evidence="1 12">Cell membrane</location>
        <topology evidence="1 12">Multi-pass membrane protein</topology>
    </subcellularLocation>
</comment>
<evidence type="ECO:0000256" key="8">
    <source>
        <dbReference type="ARBA" id="ARBA00022833"/>
    </source>
</evidence>
<evidence type="ECO:0000256" key="7">
    <source>
        <dbReference type="ARBA" id="ARBA00022801"/>
    </source>
</evidence>
<dbReference type="EMBL" id="LCAB01000008">
    <property type="protein sequence ID" value="KKR82943.1"/>
    <property type="molecule type" value="Genomic_DNA"/>
</dbReference>
<keyword evidence="9 12" id="KW-1133">Transmembrane helix</keyword>
<sequence>MTTVNTAWDHVSQNIFKTWVIFFFFTLFTVGVIYIIARGFGFGDLGGLGIVGISLIIAGIMNFVSYYWSDKIVLGISRAKPVDEKSNKELYRLVENLTIAGGLPLPKIYTIDDSAPNAFATGRDPKHAAIALTTGILQKLNKQELEGVVAHELSHVGNRDTLVMTVVSVLVGTIALLSDFFLRSMWHGGRDNDSDNKGNTIFLVLALAAAILAPIVATLIQLALSRRREFLADASGILLTRYPQGLASALVKISSDKEPLEVANRGTAHLYIVNPLKGQSAVGSPRSASGAGWFAGLFNTHPPIQARVKALQQMEGKV</sequence>
<keyword evidence="10 12" id="KW-0482">Metalloprotease</keyword>
<dbReference type="PANTHER" id="PTHR43221:SF1">
    <property type="entry name" value="PROTEASE HTPX"/>
    <property type="match status" value="1"/>
</dbReference>
<evidence type="ECO:0000256" key="3">
    <source>
        <dbReference type="ARBA" id="ARBA00022475"/>
    </source>
</evidence>
<feature type="transmembrane region" description="Helical" evidence="12">
    <location>
        <begin position="162"/>
        <end position="181"/>
    </location>
</feature>
<evidence type="ECO:0000256" key="12">
    <source>
        <dbReference type="HAMAP-Rule" id="MF_00188"/>
    </source>
</evidence>
<dbReference type="Proteomes" id="UP000034601">
    <property type="component" value="Unassembled WGS sequence"/>
</dbReference>
<evidence type="ECO:0000256" key="5">
    <source>
        <dbReference type="ARBA" id="ARBA00022692"/>
    </source>
</evidence>
<dbReference type="GO" id="GO:0004222">
    <property type="term" value="F:metalloendopeptidase activity"/>
    <property type="evidence" value="ECO:0007669"/>
    <property type="project" value="UniProtKB-UniRule"/>
</dbReference>
<reference evidence="14 15" key="1">
    <citation type="journal article" date="2015" name="Nature">
        <title>rRNA introns, odd ribosomes, and small enigmatic genomes across a large radiation of phyla.</title>
        <authorList>
            <person name="Brown C.T."/>
            <person name="Hug L.A."/>
            <person name="Thomas B.C."/>
            <person name="Sharon I."/>
            <person name="Castelle C.J."/>
            <person name="Singh A."/>
            <person name="Wilkins M.J."/>
            <person name="Williams K.H."/>
            <person name="Banfield J.F."/>
        </authorList>
    </citation>
    <scope>NUCLEOTIDE SEQUENCE [LARGE SCALE GENOMIC DNA]</scope>
</reference>
<organism evidence="14 15">
    <name type="scientific">Candidatus Daviesbacteria bacterium GW2011_GWA2_40_9</name>
    <dbReference type="NCBI Taxonomy" id="1618424"/>
    <lineage>
        <taxon>Bacteria</taxon>
        <taxon>Candidatus Daviesiibacteriota</taxon>
    </lineage>
</organism>
<dbReference type="InterPro" id="IPR050083">
    <property type="entry name" value="HtpX_protease"/>
</dbReference>
<dbReference type="HAMAP" id="MF_00188">
    <property type="entry name" value="Pept_M48_protease_HtpX"/>
    <property type="match status" value="1"/>
</dbReference>
<feature type="transmembrane region" description="Helical" evidence="12">
    <location>
        <begin position="201"/>
        <end position="224"/>
    </location>
</feature>
<name>A0A0G0U1F7_9BACT</name>
<keyword evidence="8 12" id="KW-0862">Zinc</keyword>
<feature type="transmembrane region" description="Helical" evidence="12">
    <location>
        <begin position="19"/>
        <end position="37"/>
    </location>
</feature>
<dbReference type="Pfam" id="PF01435">
    <property type="entry name" value="Peptidase_M48"/>
    <property type="match status" value="1"/>
</dbReference>
<keyword evidence="4 12" id="KW-0645">Protease</keyword>
<evidence type="ECO:0000259" key="13">
    <source>
        <dbReference type="Pfam" id="PF01435"/>
    </source>
</evidence>
<evidence type="ECO:0000256" key="11">
    <source>
        <dbReference type="ARBA" id="ARBA00023136"/>
    </source>
</evidence>
<protein>
    <recommendedName>
        <fullName evidence="12">Protease HtpX homolog</fullName>
        <ecNumber evidence="12">3.4.24.-</ecNumber>
    </recommendedName>
</protein>
<feature type="binding site" evidence="12">
    <location>
        <position position="151"/>
    </location>
    <ligand>
        <name>Zn(2+)</name>
        <dbReference type="ChEBI" id="CHEBI:29105"/>
        <note>catalytic</note>
    </ligand>
</feature>